<dbReference type="EMBL" id="JAENRE010000005">
    <property type="protein sequence ID" value="MBO3417301.1"/>
    <property type="molecule type" value="Genomic_DNA"/>
</dbReference>
<accession>A0AAN5NE46</accession>
<gene>
    <name evidence="2" type="ORF">I9063_003268</name>
    <name evidence="3" type="ORF">JJB78_12350</name>
</gene>
<protein>
    <recommendedName>
        <fullName evidence="6">Holin</fullName>
    </recommendedName>
</protein>
<sequence>MKAKEILERLKNTGTIVAIASAVVMIVANLGFNVDGDKVMYIVNALCGVGVALGVLNNPTTPGLDGVSKKDKEEIK</sequence>
<comment type="caution">
    <text evidence="2">The sequence shown here is derived from an EMBL/GenBank/DDBJ whole genome shotgun (WGS) entry which is preliminary data.</text>
</comment>
<dbReference type="InterPro" id="IPR006485">
    <property type="entry name" value="Phage-like_holin"/>
</dbReference>
<dbReference type="Proteomes" id="UP000855421">
    <property type="component" value="Unassembled WGS sequence"/>
</dbReference>
<keyword evidence="1" id="KW-0812">Transmembrane</keyword>
<dbReference type="Proteomes" id="UP000668358">
    <property type="component" value="Unassembled WGS sequence"/>
</dbReference>
<evidence type="ECO:0000313" key="3">
    <source>
        <dbReference type="EMBL" id="MBO3417301.1"/>
    </source>
</evidence>
<evidence type="ECO:0000313" key="4">
    <source>
        <dbReference type="Proteomes" id="UP000668358"/>
    </source>
</evidence>
<evidence type="ECO:0000256" key="1">
    <source>
        <dbReference type="SAM" id="Phobius"/>
    </source>
</evidence>
<reference evidence="2" key="2">
    <citation type="submission" date="2020-07" db="EMBL/GenBank/DDBJ databases">
        <authorList>
            <consortium name="NCBI Pathogen Detection Project"/>
        </authorList>
    </citation>
    <scope>NUCLEOTIDE SEQUENCE</scope>
    <source>
        <strain evidence="2">C25</strain>
    </source>
</reference>
<evidence type="ECO:0008006" key="6">
    <source>
        <dbReference type="Google" id="ProtNLM"/>
    </source>
</evidence>
<reference evidence="2" key="1">
    <citation type="journal article" date="2018" name="Genome Biol.">
        <title>SKESA: strategic k-mer extension for scrupulous assemblies.</title>
        <authorList>
            <person name="Souvorov A."/>
            <person name="Agarwala R."/>
            <person name="Lipman D.J."/>
        </authorList>
    </citation>
    <scope>NUCLEOTIDE SEQUENCE</scope>
    <source>
        <strain evidence="2">C25</strain>
    </source>
</reference>
<reference evidence="3 4" key="3">
    <citation type="submission" date="2020-12" db="EMBL/GenBank/DDBJ databases">
        <title>Comparative genomics of Clostridium perfringens reveals patterns of host-associated phylogenetic clades and virulence factors.</title>
        <authorList>
            <person name="Smith A.H."/>
            <person name="Geier R."/>
        </authorList>
    </citation>
    <scope>NUCLEOTIDE SEQUENCE [LARGE SCALE GENOMIC DNA]</scope>
    <source>
        <strain evidence="3 4">CHD15829P</strain>
    </source>
</reference>
<evidence type="ECO:0000313" key="5">
    <source>
        <dbReference type="Proteomes" id="UP000855421"/>
    </source>
</evidence>
<dbReference type="AlphaFoldDB" id="A0AAN5NE46"/>
<dbReference type="RefSeq" id="WP_057231083.1">
    <property type="nucleotide sequence ID" value="NZ_AP026870.1"/>
</dbReference>
<proteinExistence type="predicted"/>
<evidence type="ECO:0000313" key="2">
    <source>
        <dbReference type="EMBL" id="HAT4299844.1"/>
    </source>
</evidence>
<organism evidence="2 5">
    <name type="scientific">Clostridium perfringens</name>
    <dbReference type="NCBI Taxonomy" id="1502"/>
    <lineage>
        <taxon>Bacteria</taxon>
        <taxon>Bacillati</taxon>
        <taxon>Bacillota</taxon>
        <taxon>Clostridia</taxon>
        <taxon>Eubacteriales</taxon>
        <taxon>Clostridiaceae</taxon>
        <taxon>Clostridium</taxon>
    </lineage>
</organism>
<feature type="transmembrane region" description="Helical" evidence="1">
    <location>
        <begin position="38"/>
        <end position="56"/>
    </location>
</feature>
<dbReference type="EMBL" id="DACTBT010000049">
    <property type="protein sequence ID" value="HAT4299844.1"/>
    <property type="molecule type" value="Genomic_DNA"/>
</dbReference>
<feature type="transmembrane region" description="Helical" evidence="1">
    <location>
        <begin position="12"/>
        <end position="32"/>
    </location>
</feature>
<dbReference type="Pfam" id="PF04531">
    <property type="entry name" value="Phage_holin_1"/>
    <property type="match status" value="1"/>
</dbReference>
<keyword evidence="1" id="KW-1133">Transmembrane helix</keyword>
<keyword evidence="1" id="KW-0472">Membrane</keyword>
<name>A0AAN5NE46_CLOPF</name>